<comment type="caution">
    <text evidence="7">The sequence shown here is derived from an EMBL/GenBank/DDBJ whole genome shotgun (WGS) entry which is preliminary data.</text>
</comment>
<gene>
    <name evidence="7" type="ORF">EC912_102839</name>
</gene>
<dbReference type="InterPro" id="IPR036937">
    <property type="entry name" value="Adhesion_dom_fimbrial_sf"/>
</dbReference>
<keyword evidence="4" id="KW-0281">Fimbrium</keyword>
<organism evidence="7 8">
    <name type="scientific">Luteibacter rhizovicinus</name>
    <dbReference type="NCBI Taxonomy" id="242606"/>
    <lineage>
        <taxon>Bacteria</taxon>
        <taxon>Pseudomonadati</taxon>
        <taxon>Pseudomonadota</taxon>
        <taxon>Gammaproteobacteria</taxon>
        <taxon>Lysobacterales</taxon>
        <taxon>Rhodanobacteraceae</taxon>
        <taxon>Luteibacter</taxon>
    </lineage>
</organism>
<protein>
    <submittedName>
        <fullName evidence="7">Type 1 fimbria pilin</fullName>
    </submittedName>
</protein>
<evidence type="ECO:0000256" key="2">
    <source>
        <dbReference type="ARBA" id="ARBA00006671"/>
    </source>
</evidence>
<feature type="domain" description="Fimbrial-type adhesion" evidence="5">
    <location>
        <begin position="166"/>
        <end position="265"/>
    </location>
</feature>
<dbReference type="InterPro" id="IPR000259">
    <property type="entry name" value="Adhesion_dom_fimbrial"/>
</dbReference>
<dbReference type="SUPFAM" id="SSF49401">
    <property type="entry name" value="Bacterial adhesins"/>
    <property type="match status" value="1"/>
</dbReference>
<name>A0A4R3YXB7_9GAMM</name>
<dbReference type="AlphaFoldDB" id="A0A4R3YXB7"/>
<sequence length="265" mass="28010">MGIGLGQVIAEEESSPGFTVKFWCRFATSHFRPVTYTSPAPGGSKIFRTDVDGVGIRVLIRSKEGNWSQLPHSKYQSGASWAIYKNVIYKVQLIKTGDIRSGTIVGGIVGNGGVDGVDQLSVTLSPVRIEAPVPTCSFTSHNLGFALRNVDIANIERVGYSDWVPANLVSGGCQYVSKVSMTFQGAYGSNDPTLFTATGGSGGVGIELRSANPDAAADPTGTRPIVFAPRGAGGLYKFRARYRRNGLPLKAGAGNASITVKVAYD</sequence>
<evidence type="ECO:0000256" key="3">
    <source>
        <dbReference type="ARBA" id="ARBA00022729"/>
    </source>
</evidence>
<dbReference type="Proteomes" id="UP000295645">
    <property type="component" value="Unassembled WGS sequence"/>
</dbReference>
<dbReference type="EMBL" id="SMCS01000002">
    <property type="protein sequence ID" value="TCV96488.1"/>
    <property type="molecule type" value="Genomic_DNA"/>
</dbReference>
<evidence type="ECO:0000259" key="5">
    <source>
        <dbReference type="Pfam" id="PF00419"/>
    </source>
</evidence>
<dbReference type="PANTHER" id="PTHR33420">
    <property type="entry name" value="FIMBRIAL SUBUNIT ELFA-RELATED"/>
    <property type="match status" value="1"/>
</dbReference>
<feature type="domain" description="MrkD-like receptor binding" evidence="6">
    <location>
        <begin position="24"/>
        <end position="108"/>
    </location>
</feature>
<comment type="subcellular location">
    <subcellularLocation>
        <location evidence="1">Fimbrium</location>
    </subcellularLocation>
</comment>
<evidence type="ECO:0000256" key="4">
    <source>
        <dbReference type="ARBA" id="ARBA00023263"/>
    </source>
</evidence>
<keyword evidence="3" id="KW-0732">Signal</keyword>
<dbReference type="InterPro" id="IPR008966">
    <property type="entry name" value="Adhesion_dom_sf"/>
</dbReference>
<dbReference type="GO" id="GO:0009289">
    <property type="term" value="C:pilus"/>
    <property type="evidence" value="ECO:0007669"/>
    <property type="project" value="UniProtKB-SubCell"/>
</dbReference>
<keyword evidence="8" id="KW-1185">Reference proteome</keyword>
<comment type="similarity">
    <text evidence="2">Belongs to the fimbrial protein family.</text>
</comment>
<dbReference type="Pfam" id="PF00419">
    <property type="entry name" value="Fimbrial"/>
    <property type="match status" value="1"/>
</dbReference>
<evidence type="ECO:0000259" key="6">
    <source>
        <dbReference type="Pfam" id="PF22003"/>
    </source>
</evidence>
<dbReference type="Gene3D" id="2.60.40.3310">
    <property type="match status" value="1"/>
</dbReference>
<dbReference type="PANTHER" id="PTHR33420:SF3">
    <property type="entry name" value="FIMBRIAL SUBUNIT ELFA"/>
    <property type="match status" value="1"/>
</dbReference>
<dbReference type="InterPro" id="IPR054160">
    <property type="entry name" value="MrkD_recept-bd"/>
</dbReference>
<proteinExistence type="inferred from homology"/>
<dbReference type="Gene3D" id="2.60.40.1090">
    <property type="entry name" value="Fimbrial-type adhesion domain"/>
    <property type="match status" value="1"/>
</dbReference>
<dbReference type="GO" id="GO:0043709">
    <property type="term" value="P:cell adhesion involved in single-species biofilm formation"/>
    <property type="evidence" value="ECO:0007669"/>
    <property type="project" value="TreeGrafter"/>
</dbReference>
<reference evidence="7 8" key="1">
    <citation type="submission" date="2019-03" db="EMBL/GenBank/DDBJ databases">
        <title>Above-ground endophytic microbial communities from plants in different locations in the United States.</title>
        <authorList>
            <person name="Frank C."/>
        </authorList>
    </citation>
    <scope>NUCLEOTIDE SEQUENCE [LARGE SCALE GENOMIC DNA]</scope>
    <source>
        <strain evidence="7 8">LP_13_YM</strain>
    </source>
</reference>
<evidence type="ECO:0000313" key="8">
    <source>
        <dbReference type="Proteomes" id="UP000295645"/>
    </source>
</evidence>
<evidence type="ECO:0000313" key="7">
    <source>
        <dbReference type="EMBL" id="TCV96488.1"/>
    </source>
</evidence>
<dbReference type="Pfam" id="PF22003">
    <property type="entry name" value="MrkDrd"/>
    <property type="match status" value="1"/>
</dbReference>
<evidence type="ECO:0000256" key="1">
    <source>
        <dbReference type="ARBA" id="ARBA00004561"/>
    </source>
</evidence>
<dbReference type="InterPro" id="IPR050263">
    <property type="entry name" value="Bact_Fimbrial_Adh_Pro"/>
</dbReference>
<accession>A0A4R3YXB7</accession>